<dbReference type="PANTHER" id="PTHR23150:SF19">
    <property type="entry name" value="FORMYLGLYCINE-GENERATING ENZYME"/>
    <property type="match status" value="1"/>
</dbReference>
<keyword evidence="2" id="KW-1133">Transmembrane helix</keyword>
<dbReference type="SUPFAM" id="SSF56436">
    <property type="entry name" value="C-type lectin-like"/>
    <property type="match status" value="1"/>
</dbReference>
<evidence type="ECO:0000313" key="5">
    <source>
        <dbReference type="Proteomes" id="UP000032702"/>
    </source>
</evidence>
<reference evidence="4 5" key="1">
    <citation type="submission" date="2006-04" db="EMBL/GenBank/DDBJ databases">
        <authorList>
            <person name="Nierman W.C."/>
        </authorList>
    </citation>
    <scope>NUCLEOTIDE SEQUENCE [LARGE SCALE GENOMIC DNA]</scope>
    <source>
        <strain evidence="4 5">DW4/3-1</strain>
    </source>
</reference>
<dbReference type="Pfam" id="PF00069">
    <property type="entry name" value="Pkinase"/>
    <property type="match status" value="1"/>
</dbReference>
<feature type="compositionally biased region" description="Low complexity" evidence="1">
    <location>
        <begin position="324"/>
        <end position="338"/>
    </location>
</feature>
<dbReference type="SMART" id="SM00220">
    <property type="entry name" value="S_TKc"/>
    <property type="match status" value="1"/>
</dbReference>
<evidence type="ECO:0000259" key="3">
    <source>
        <dbReference type="PROSITE" id="PS50011"/>
    </source>
</evidence>
<feature type="compositionally biased region" description="Low complexity" evidence="1">
    <location>
        <begin position="509"/>
        <end position="518"/>
    </location>
</feature>
<dbReference type="InterPro" id="IPR042095">
    <property type="entry name" value="SUMF_sf"/>
</dbReference>
<protein>
    <submittedName>
        <fullName evidence="4">Putative serine/threonine protein kinase</fullName>
    </submittedName>
</protein>
<dbReference type="InterPro" id="IPR051043">
    <property type="entry name" value="Sulfatase_Mod_Factor_Kinase"/>
</dbReference>
<dbReference type="InterPro" id="IPR016187">
    <property type="entry name" value="CTDL_fold"/>
</dbReference>
<feature type="region of interest" description="Disordered" evidence="1">
    <location>
        <begin position="324"/>
        <end position="378"/>
    </location>
</feature>
<dbReference type="PANTHER" id="PTHR23150">
    <property type="entry name" value="SULFATASE MODIFYING FACTOR 1, 2"/>
    <property type="match status" value="1"/>
</dbReference>
<gene>
    <name evidence="4" type="ORF">STIAU_6191</name>
</gene>
<dbReference type="CDD" id="cd14014">
    <property type="entry name" value="STKc_PknB_like"/>
    <property type="match status" value="1"/>
</dbReference>
<dbReference type="AlphaFoldDB" id="Q09BV1"/>
<keyword evidence="2" id="KW-0472">Membrane</keyword>
<keyword evidence="2" id="KW-0812">Transmembrane</keyword>
<evidence type="ECO:0000256" key="1">
    <source>
        <dbReference type="SAM" id="MobiDB-lite"/>
    </source>
</evidence>
<dbReference type="InterPro" id="IPR000719">
    <property type="entry name" value="Prot_kinase_dom"/>
</dbReference>
<comment type="caution">
    <text evidence="4">The sequence shown here is derived from an EMBL/GenBank/DDBJ whole genome shotgun (WGS) entry which is preliminary data.</text>
</comment>
<feature type="compositionally biased region" description="Basic and acidic residues" evidence="1">
    <location>
        <begin position="568"/>
        <end position="579"/>
    </location>
</feature>
<keyword evidence="4" id="KW-0418">Kinase</keyword>
<feature type="compositionally biased region" description="Pro residues" evidence="1">
    <location>
        <begin position="520"/>
        <end position="534"/>
    </location>
</feature>
<dbReference type="GO" id="GO:0120147">
    <property type="term" value="F:formylglycine-generating oxidase activity"/>
    <property type="evidence" value="ECO:0007669"/>
    <property type="project" value="TreeGrafter"/>
</dbReference>
<feature type="region of interest" description="Disordered" evidence="1">
    <location>
        <begin position="509"/>
        <end position="545"/>
    </location>
</feature>
<dbReference type="Gene3D" id="3.90.1580.10">
    <property type="entry name" value="paralog of FGE (formylglycine-generating enzyme)"/>
    <property type="match status" value="1"/>
</dbReference>
<dbReference type="Pfam" id="PF03781">
    <property type="entry name" value="FGE-sulfatase"/>
    <property type="match status" value="1"/>
</dbReference>
<organism evidence="4 5">
    <name type="scientific">Stigmatella aurantiaca (strain DW4/3-1)</name>
    <dbReference type="NCBI Taxonomy" id="378806"/>
    <lineage>
        <taxon>Bacteria</taxon>
        <taxon>Pseudomonadati</taxon>
        <taxon>Myxococcota</taxon>
        <taxon>Myxococcia</taxon>
        <taxon>Myxococcales</taxon>
        <taxon>Cystobacterineae</taxon>
        <taxon>Archangiaceae</taxon>
        <taxon>Stigmatella</taxon>
    </lineage>
</organism>
<feature type="region of interest" description="Disordered" evidence="1">
    <location>
        <begin position="557"/>
        <end position="579"/>
    </location>
</feature>
<feature type="domain" description="Protein kinase" evidence="3">
    <location>
        <begin position="73"/>
        <end position="322"/>
    </location>
</feature>
<proteinExistence type="predicted"/>
<name>Q09BV1_STIAD</name>
<dbReference type="EMBL" id="AAMD01000008">
    <property type="protein sequence ID" value="EAU69152.1"/>
    <property type="molecule type" value="Genomic_DNA"/>
</dbReference>
<dbReference type="GO" id="GO:0004674">
    <property type="term" value="F:protein serine/threonine kinase activity"/>
    <property type="evidence" value="ECO:0007669"/>
    <property type="project" value="UniProtKB-KW"/>
</dbReference>
<dbReference type="InterPro" id="IPR005532">
    <property type="entry name" value="SUMF_dom"/>
</dbReference>
<dbReference type="SUPFAM" id="SSF56112">
    <property type="entry name" value="Protein kinase-like (PK-like)"/>
    <property type="match status" value="1"/>
</dbReference>
<feature type="transmembrane region" description="Helical" evidence="2">
    <location>
        <begin position="478"/>
        <end position="501"/>
    </location>
</feature>
<dbReference type="GO" id="GO:0005524">
    <property type="term" value="F:ATP binding"/>
    <property type="evidence" value="ECO:0007669"/>
    <property type="project" value="InterPro"/>
</dbReference>
<feature type="region of interest" description="Disordered" evidence="1">
    <location>
        <begin position="394"/>
        <end position="473"/>
    </location>
</feature>
<feature type="compositionally biased region" description="Pro residues" evidence="1">
    <location>
        <begin position="446"/>
        <end position="456"/>
    </location>
</feature>
<dbReference type="Proteomes" id="UP000032702">
    <property type="component" value="Unassembled WGS sequence"/>
</dbReference>
<keyword evidence="4" id="KW-0808">Transferase</keyword>
<keyword evidence="4" id="KW-0723">Serine/threonine-protein kinase</keyword>
<evidence type="ECO:0000313" key="4">
    <source>
        <dbReference type="EMBL" id="EAU69152.1"/>
    </source>
</evidence>
<dbReference type="Gene3D" id="1.10.510.10">
    <property type="entry name" value="Transferase(Phosphotransferase) domain 1"/>
    <property type="match status" value="1"/>
</dbReference>
<evidence type="ECO:0000256" key="2">
    <source>
        <dbReference type="SAM" id="Phobius"/>
    </source>
</evidence>
<feature type="compositionally biased region" description="Low complexity" evidence="1">
    <location>
        <begin position="436"/>
        <end position="445"/>
    </location>
</feature>
<dbReference type="InterPro" id="IPR011009">
    <property type="entry name" value="Kinase-like_dom_sf"/>
</dbReference>
<sequence length="739" mass="78375">MTRAVGQGPVRIWSPSPVLCYRCGSHVPDTSETCPTCGQKYDVARQAPGAPARRRSSSENAPYKPGDVVAGRFAVQEWVGGGPLGHVFRVLDQAHEVEVALKVISPRLLQEPEERTQFSLVLKVGKKLTHPNMLRVYEEGTDRDRPFFTTQLVEGMTLRRMMEGREAKGQLFTLREVEPLLAQLAAAIDASHRYGPHSDLKPENIIVLPDMLKVTDYGLALGIPRPPFVQAQKGHRVEGYIAPEYVSGGEIDARMDIYSLAAIVGEMLTGLTPDGNGVPEILAKNPELPPSFESLYRRALNANPLARPKTAGEFSTEVSAIVARSPGAASRPSRSLPSVRQAEKPPPPVPTDQLPVAQVAPPGPSRGAKHPEPPSEATQPMDAEMLAAIMAAPPAAPVSRKADAPEPPVRAPAANAPAEPRPAPEPRASKPPSAPRPSMAPGTPAASPPVPPPAPSEPRGVKRRSTRKERETGERRRLLLWLALLTVAGLVTGSAVGYLLLKRLRQGAGAPAPAAGTPSLPVPGAPRAQPPAPQEGPSAVAMAPAGSCPPGMKLVSGGAFKMGSAPDDPDRASDEKPLESRQVPSFCVDEFEFPNRAGVFPTVNVSWLEAKDACQNVGKRLCAEEEWEKACKGAGNARFPYGNEFDANRCSTDDAAGNDRVLAESGRFAQCRSSHGVADLSGNVAEWTSTPYAGGADMTQKGGAFNRSAFAVRCSARLNGLPSARSGTVGFRCCAGLQP</sequence>
<dbReference type="PROSITE" id="PS50011">
    <property type="entry name" value="PROTEIN_KINASE_DOM"/>
    <property type="match status" value="1"/>
</dbReference>
<accession>Q09BV1</accession>
<dbReference type="Gene3D" id="3.30.200.20">
    <property type="entry name" value="Phosphorylase Kinase, domain 1"/>
    <property type="match status" value="1"/>
</dbReference>